<dbReference type="InterPro" id="IPR028081">
    <property type="entry name" value="Leu-bd"/>
</dbReference>
<comment type="similarity">
    <text evidence="1">Belongs to the leucine-binding protein family.</text>
</comment>
<dbReference type="Gene3D" id="3.40.50.2300">
    <property type="match status" value="2"/>
</dbReference>
<accession>A0ABV7KXC2</accession>
<dbReference type="RefSeq" id="WP_379898897.1">
    <property type="nucleotide sequence ID" value="NZ_JBHRTR010000015.1"/>
</dbReference>
<sequence>MRFRNPLTALSVAGAALLGLAVLAPGAGLTPAAQAQDKDPIKIALVQGTSGSPLEVFSRQSQDGFRLGVEYATGGSNMVLDRPIEIITKDTQFKPDVARAVLAEAYGEDEVVLAVGGTSSGVTMAMLPVAAEYEKILLVEPAVADSLTGPDASEYIFKTSRNSSMDMQAQALALKPDENLYVATLAEDYAFGRDGIAAFKRALEGTGAHVVHEEYVPLKTTDYTAPGQRLLDALKDQPGRKVILIYVAGSGDPMGKLKGMAPERYDIELSTGGHILPVLPTYKRVPGMEGAIYYYYEAPKNPVNDWLVKTHQERFNSPPDFFTAGGMAAGIAVVEALKKAGSTETADLIKAMEGMSFESPKGTMTFRPEDHQALQSMYHFKIKVDPDVDWAIPELVREIKPEEMDIPVNK</sequence>
<evidence type="ECO:0000256" key="3">
    <source>
        <dbReference type="ARBA" id="ARBA00022970"/>
    </source>
</evidence>
<dbReference type="InterPro" id="IPR028082">
    <property type="entry name" value="Peripla_BP_I"/>
</dbReference>
<reference evidence="7" key="1">
    <citation type="journal article" date="2019" name="Int. J. Syst. Evol. Microbiol.">
        <title>The Global Catalogue of Microorganisms (GCM) 10K type strain sequencing project: providing services to taxonomists for standard genome sequencing and annotation.</title>
        <authorList>
            <consortium name="The Broad Institute Genomics Platform"/>
            <consortium name="The Broad Institute Genome Sequencing Center for Infectious Disease"/>
            <person name="Wu L."/>
            <person name="Ma J."/>
        </authorList>
    </citation>
    <scope>NUCLEOTIDE SEQUENCE [LARGE SCALE GENOMIC DNA]</scope>
    <source>
        <strain evidence="7">KCTC 42964</strain>
    </source>
</reference>
<gene>
    <name evidence="6" type="ORF">ACFOGJ_06025</name>
</gene>
<keyword evidence="2 4" id="KW-0732">Signal</keyword>
<dbReference type="PANTHER" id="PTHR30483:SF6">
    <property type="entry name" value="PERIPLASMIC BINDING PROTEIN OF ABC TRANSPORTER FOR NATURAL AMINO ACIDS"/>
    <property type="match status" value="1"/>
</dbReference>
<feature type="domain" description="Leucine-binding protein" evidence="5">
    <location>
        <begin position="40"/>
        <end position="383"/>
    </location>
</feature>
<evidence type="ECO:0000256" key="2">
    <source>
        <dbReference type="ARBA" id="ARBA00022729"/>
    </source>
</evidence>
<name>A0ABV7KXC2_9PROT</name>
<dbReference type="CDD" id="cd06328">
    <property type="entry name" value="PBP1_SBP-like"/>
    <property type="match status" value="1"/>
</dbReference>
<dbReference type="Pfam" id="PF13458">
    <property type="entry name" value="Peripla_BP_6"/>
    <property type="match status" value="1"/>
</dbReference>
<organism evidence="6 7">
    <name type="scientific">Marinibaculum pumilum</name>
    <dbReference type="NCBI Taxonomy" id="1766165"/>
    <lineage>
        <taxon>Bacteria</taxon>
        <taxon>Pseudomonadati</taxon>
        <taxon>Pseudomonadota</taxon>
        <taxon>Alphaproteobacteria</taxon>
        <taxon>Rhodospirillales</taxon>
        <taxon>Rhodospirillaceae</taxon>
        <taxon>Marinibaculum</taxon>
    </lineage>
</organism>
<evidence type="ECO:0000259" key="5">
    <source>
        <dbReference type="Pfam" id="PF13458"/>
    </source>
</evidence>
<keyword evidence="7" id="KW-1185">Reference proteome</keyword>
<proteinExistence type="inferred from homology"/>
<dbReference type="SUPFAM" id="SSF53822">
    <property type="entry name" value="Periplasmic binding protein-like I"/>
    <property type="match status" value="1"/>
</dbReference>
<comment type="caution">
    <text evidence="6">The sequence shown here is derived from an EMBL/GenBank/DDBJ whole genome shotgun (WGS) entry which is preliminary data.</text>
</comment>
<protein>
    <submittedName>
        <fullName evidence="6">Substrate-binding domain-containing protein</fullName>
    </submittedName>
</protein>
<dbReference type="InterPro" id="IPR051010">
    <property type="entry name" value="BCAA_transport"/>
</dbReference>
<feature type="signal peptide" evidence="4">
    <location>
        <begin position="1"/>
        <end position="35"/>
    </location>
</feature>
<dbReference type="EMBL" id="JBHRTR010000015">
    <property type="protein sequence ID" value="MFC3226776.1"/>
    <property type="molecule type" value="Genomic_DNA"/>
</dbReference>
<dbReference type="Proteomes" id="UP001595528">
    <property type="component" value="Unassembled WGS sequence"/>
</dbReference>
<keyword evidence="3" id="KW-0813">Transport</keyword>
<evidence type="ECO:0000313" key="7">
    <source>
        <dbReference type="Proteomes" id="UP001595528"/>
    </source>
</evidence>
<feature type="chain" id="PRO_5047106235" evidence="4">
    <location>
        <begin position="36"/>
        <end position="410"/>
    </location>
</feature>
<evidence type="ECO:0000313" key="6">
    <source>
        <dbReference type="EMBL" id="MFC3226776.1"/>
    </source>
</evidence>
<keyword evidence="3" id="KW-0029">Amino-acid transport</keyword>
<dbReference type="PANTHER" id="PTHR30483">
    <property type="entry name" value="LEUCINE-SPECIFIC-BINDING PROTEIN"/>
    <property type="match status" value="1"/>
</dbReference>
<evidence type="ECO:0000256" key="1">
    <source>
        <dbReference type="ARBA" id="ARBA00010062"/>
    </source>
</evidence>
<evidence type="ECO:0000256" key="4">
    <source>
        <dbReference type="SAM" id="SignalP"/>
    </source>
</evidence>